<keyword evidence="4 11" id="KW-1134">Transmembrane beta strand</keyword>
<keyword evidence="10 11" id="KW-0998">Cell outer membrane</keyword>
<evidence type="ECO:0000256" key="11">
    <source>
        <dbReference type="PROSITE-ProRule" id="PRU01360"/>
    </source>
</evidence>
<name>A0A848H634_9BURK</name>
<evidence type="ECO:0000256" key="1">
    <source>
        <dbReference type="ARBA" id="ARBA00004571"/>
    </source>
</evidence>
<evidence type="ECO:0000259" key="15">
    <source>
        <dbReference type="Pfam" id="PF00593"/>
    </source>
</evidence>
<keyword evidence="18" id="KW-1185">Reference proteome</keyword>
<evidence type="ECO:0000256" key="5">
    <source>
        <dbReference type="ARBA" id="ARBA00022692"/>
    </source>
</evidence>
<dbReference type="InterPro" id="IPR036942">
    <property type="entry name" value="Beta-barrel_TonB_sf"/>
</dbReference>
<dbReference type="CDD" id="cd01347">
    <property type="entry name" value="ligand_gated_channel"/>
    <property type="match status" value="1"/>
</dbReference>
<dbReference type="Proteomes" id="UP000541185">
    <property type="component" value="Unassembled WGS sequence"/>
</dbReference>
<dbReference type="GO" id="GO:0009279">
    <property type="term" value="C:cell outer membrane"/>
    <property type="evidence" value="ECO:0007669"/>
    <property type="project" value="UniProtKB-SubCell"/>
</dbReference>
<feature type="short sequence motif" description="TonB C-terminal box" evidence="12">
    <location>
        <begin position="627"/>
        <end position="644"/>
    </location>
</feature>
<dbReference type="AlphaFoldDB" id="A0A848H634"/>
<evidence type="ECO:0000256" key="12">
    <source>
        <dbReference type="PROSITE-ProRule" id="PRU10144"/>
    </source>
</evidence>
<feature type="domain" description="TonB-dependent receptor-like beta-barrel" evidence="15">
    <location>
        <begin position="183"/>
        <end position="608"/>
    </location>
</feature>
<dbReference type="PROSITE" id="PS01156">
    <property type="entry name" value="TONB_DEPENDENT_REC_2"/>
    <property type="match status" value="1"/>
</dbReference>
<dbReference type="InterPro" id="IPR039426">
    <property type="entry name" value="TonB-dep_rcpt-like"/>
</dbReference>
<dbReference type="PANTHER" id="PTHR30069">
    <property type="entry name" value="TONB-DEPENDENT OUTER MEMBRANE RECEPTOR"/>
    <property type="match status" value="1"/>
</dbReference>
<comment type="caution">
    <text evidence="17">The sequence shown here is derived from an EMBL/GenBank/DDBJ whole genome shotgun (WGS) entry which is preliminary data.</text>
</comment>
<accession>A0A848H634</accession>
<organism evidence="17 18">
    <name type="scientific">Ramlibacter agri</name>
    <dbReference type="NCBI Taxonomy" id="2728837"/>
    <lineage>
        <taxon>Bacteria</taxon>
        <taxon>Pseudomonadati</taxon>
        <taxon>Pseudomonadota</taxon>
        <taxon>Betaproteobacteria</taxon>
        <taxon>Burkholderiales</taxon>
        <taxon>Comamonadaceae</taxon>
        <taxon>Ramlibacter</taxon>
    </lineage>
</organism>
<keyword evidence="5 11" id="KW-0812">Transmembrane</keyword>
<evidence type="ECO:0000313" key="18">
    <source>
        <dbReference type="Proteomes" id="UP000541185"/>
    </source>
</evidence>
<dbReference type="Pfam" id="PF00593">
    <property type="entry name" value="TonB_dep_Rec_b-barrel"/>
    <property type="match status" value="1"/>
</dbReference>
<evidence type="ECO:0000256" key="6">
    <source>
        <dbReference type="ARBA" id="ARBA00022729"/>
    </source>
</evidence>
<sequence>MTTTTVPPFARALLAAAAAFAAPALFAQTTPTLAETRVTATRFPELERTLPFGVSVITADQIRASGATNVNDAIVRLLGVPGRQDLYGGGEYNLDLRGFGTTADQNQVVVLDGVRISEADLGGTRISGIPIESVERIEVLRGSGAVLYGEGATGGVIAITTKSGSGRQQPNSAYVYGGVGSFATTDLRAGATVGGNGFSLDANAQKRKTDNYRDNFASDSDAVSATGQWSNDWLRLGARLAQDNLDTGLPGALTAQEYAQDPHQASTPNDHAHIRNERASVFGNADVGNWQLAFDAGHRTKALRSLNSGFPFDYDIAADNYGVRGRNQGRIAGLDNVLVLGVDVDDWQRDTLGSFPATATQQTRSFYAKDDVILAGGTRISLGGRHANLDKNDGDSGISDGQNAWELGVSHPFTPAFTGYARAGRSFRLPNVDEFNFTTPGVALQPQTSNDAEIGARFAWHGGQLDARLYRSLLKNEIGFDPNAVGPFGPFGANVNFDPTRRQGLEVDAQHALTRTVGMRVNAAWREATFRSGPYAGNDIPLAPHATLAVRADWTPVANQRVSGGVAWVSSQHPDFANTCSMPSYTTADARYAITYKMAEFALGVTNLFDRKYYTQAFGCVAGTTTSIYPEAGRAFTASVRVQF</sequence>
<dbReference type="GO" id="GO:0044718">
    <property type="term" value="P:siderophore transmembrane transport"/>
    <property type="evidence" value="ECO:0007669"/>
    <property type="project" value="TreeGrafter"/>
</dbReference>
<evidence type="ECO:0000256" key="3">
    <source>
        <dbReference type="ARBA" id="ARBA00022448"/>
    </source>
</evidence>
<proteinExistence type="inferred from homology"/>
<dbReference type="Pfam" id="PF07715">
    <property type="entry name" value="Plug"/>
    <property type="match status" value="1"/>
</dbReference>
<feature type="signal peptide" evidence="14">
    <location>
        <begin position="1"/>
        <end position="27"/>
    </location>
</feature>
<dbReference type="Gene3D" id="2.170.130.10">
    <property type="entry name" value="TonB-dependent receptor, plug domain"/>
    <property type="match status" value="1"/>
</dbReference>
<evidence type="ECO:0000256" key="4">
    <source>
        <dbReference type="ARBA" id="ARBA00022452"/>
    </source>
</evidence>
<keyword evidence="3 11" id="KW-0813">Transport</keyword>
<dbReference type="RefSeq" id="WP_169419381.1">
    <property type="nucleotide sequence ID" value="NZ_JABBFX010000001.1"/>
</dbReference>
<dbReference type="InterPro" id="IPR000531">
    <property type="entry name" value="Beta-barrel_TonB"/>
</dbReference>
<evidence type="ECO:0000256" key="2">
    <source>
        <dbReference type="ARBA" id="ARBA00009810"/>
    </source>
</evidence>
<evidence type="ECO:0000256" key="10">
    <source>
        <dbReference type="ARBA" id="ARBA00023237"/>
    </source>
</evidence>
<dbReference type="GO" id="GO:0015344">
    <property type="term" value="F:siderophore uptake transmembrane transporter activity"/>
    <property type="evidence" value="ECO:0007669"/>
    <property type="project" value="TreeGrafter"/>
</dbReference>
<dbReference type="InterPro" id="IPR012910">
    <property type="entry name" value="Plug_dom"/>
</dbReference>
<keyword evidence="7 13" id="KW-0798">TonB box</keyword>
<gene>
    <name evidence="17" type="ORF">HHL11_16230</name>
</gene>
<evidence type="ECO:0000313" key="17">
    <source>
        <dbReference type="EMBL" id="NML45302.1"/>
    </source>
</evidence>
<evidence type="ECO:0000256" key="14">
    <source>
        <dbReference type="SAM" id="SignalP"/>
    </source>
</evidence>
<dbReference type="PROSITE" id="PS52016">
    <property type="entry name" value="TONB_DEPENDENT_REC_3"/>
    <property type="match status" value="1"/>
</dbReference>
<keyword evidence="8 11" id="KW-0472">Membrane</keyword>
<evidence type="ECO:0000256" key="7">
    <source>
        <dbReference type="ARBA" id="ARBA00023077"/>
    </source>
</evidence>
<dbReference type="InterPro" id="IPR037066">
    <property type="entry name" value="Plug_dom_sf"/>
</dbReference>
<feature type="chain" id="PRO_5033050988" evidence="14">
    <location>
        <begin position="28"/>
        <end position="644"/>
    </location>
</feature>
<feature type="domain" description="TonB-dependent receptor plug" evidence="16">
    <location>
        <begin position="48"/>
        <end position="156"/>
    </location>
</feature>
<keyword evidence="6 14" id="KW-0732">Signal</keyword>
<dbReference type="SUPFAM" id="SSF56935">
    <property type="entry name" value="Porins"/>
    <property type="match status" value="1"/>
</dbReference>
<evidence type="ECO:0000259" key="16">
    <source>
        <dbReference type="Pfam" id="PF07715"/>
    </source>
</evidence>
<evidence type="ECO:0000256" key="9">
    <source>
        <dbReference type="ARBA" id="ARBA00023170"/>
    </source>
</evidence>
<dbReference type="PANTHER" id="PTHR30069:SF27">
    <property type="entry name" value="BLL4766 PROTEIN"/>
    <property type="match status" value="1"/>
</dbReference>
<keyword evidence="9 17" id="KW-0675">Receptor</keyword>
<dbReference type="EMBL" id="JABBFX010000001">
    <property type="protein sequence ID" value="NML45302.1"/>
    <property type="molecule type" value="Genomic_DNA"/>
</dbReference>
<comment type="similarity">
    <text evidence="2 11 13">Belongs to the TonB-dependent receptor family.</text>
</comment>
<evidence type="ECO:0000256" key="13">
    <source>
        <dbReference type="RuleBase" id="RU003357"/>
    </source>
</evidence>
<dbReference type="InterPro" id="IPR010917">
    <property type="entry name" value="TonB_rcpt_CS"/>
</dbReference>
<evidence type="ECO:0000256" key="8">
    <source>
        <dbReference type="ARBA" id="ARBA00023136"/>
    </source>
</evidence>
<protein>
    <submittedName>
        <fullName evidence="17">TonB-dependent receptor</fullName>
    </submittedName>
</protein>
<comment type="subcellular location">
    <subcellularLocation>
        <location evidence="1 11">Cell outer membrane</location>
        <topology evidence="1 11">Multi-pass membrane protein</topology>
    </subcellularLocation>
</comment>
<dbReference type="Gene3D" id="2.40.170.20">
    <property type="entry name" value="TonB-dependent receptor, beta-barrel domain"/>
    <property type="match status" value="1"/>
</dbReference>
<reference evidence="17 18" key="1">
    <citation type="submission" date="2020-04" db="EMBL/GenBank/DDBJ databases">
        <title>Ramlibacter sp. G-1-2-2 isolated from soil.</title>
        <authorList>
            <person name="Dahal R.H."/>
        </authorList>
    </citation>
    <scope>NUCLEOTIDE SEQUENCE [LARGE SCALE GENOMIC DNA]</scope>
    <source>
        <strain evidence="17 18">G-1-2-2</strain>
    </source>
</reference>